<feature type="chain" id="PRO_5046229445" evidence="1">
    <location>
        <begin position="19"/>
        <end position="550"/>
    </location>
</feature>
<dbReference type="PANTHER" id="PTHR40940:SF1">
    <property type="entry name" value="PROTEIN BATD"/>
    <property type="match status" value="1"/>
</dbReference>
<dbReference type="Pfam" id="PF25607">
    <property type="entry name" value="DUF7939"/>
    <property type="match status" value="1"/>
</dbReference>
<dbReference type="InterPro" id="IPR025738">
    <property type="entry name" value="BatD"/>
</dbReference>
<dbReference type="RefSeq" id="WP_217333678.1">
    <property type="nucleotide sequence ID" value="NZ_JAHQZT010000002.1"/>
</dbReference>
<keyword evidence="4" id="KW-1185">Reference proteome</keyword>
<reference evidence="3 4" key="1">
    <citation type="submission" date="2021-06" db="EMBL/GenBank/DDBJ databases">
        <title>Bacterium isolated from marine sediment.</title>
        <authorList>
            <person name="Zhu K.-L."/>
            <person name="Du Z.-J."/>
            <person name="Liang Q.-Y."/>
        </authorList>
    </citation>
    <scope>NUCLEOTIDE SEQUENCE [LARGE SCALE GENOMIC DNA]</scope>
    <source>
        <strain evidence="3 4">A346</strain>
    </source>
</reference>
<evidence type="ECO:0000259" key="2">
    <source>
        <dbReference type="Pfam" id="PF25607"/>
    </source>
</evidence>
<gene>
    <name evidence="3" type="ORF">KTN04_02785</name>
</gene>
<proteinExistence type="predicted"/>
<keyword evidence="1" id="KW-0732">Signal</keyword>
<feature type="domain" description="DUF7939" evidence="2">
    <location>
        <begin position="445"/>
        <end position="529"/>
    </location>
</feature>
<dbReference type="EMBL" id="JAHQZT010000002">
    <property type="protein sequence ID" value="MBV0932264.1"/>
    <property type="molecule type" value="Genomic_DNA"/>
</dbReference>
<dbReference type="Proteomes" id="UP000755551">
    <property type="component" value="Unassembled WGS sequence"/>
</dbReference>
<evidence type="ECO:0000313" key="3">
    <source>
        <dbReference type="EMBL" id="MBV0932264.1"/>
    </source>
</evidence>
<protein>
    <submittedName>
        <fullName evidence="3">BatD family protein</fullName>
    </submittedName>
</protein>
<accession>A0ABS6M7K9</accession>
<sequence>MRAYLLLFSLFVSSMVAAEVKTTVDRYTLTAADTLTLTLETPGQLEQRPDLQALETDFHIQSSQKVIISSHSSASRDVRTRWLLQLRPRNTGTLRIPAIRLGDAISTPHNITVTGTRTAQSQTPDRYMNSLLSQDQVYSHAQLLFTARLFQQKPIPDAVSFGRPELAGALTFTLGEPKRYRTNRDGQSWHVLEQAFALFPSSTGLRTLIGPELVMDNQPVPTAVRETFDVEILEPAHRNSQGYWLPAERVSLQEDSPTPEQLMPGESFVRQITLKAHGLPADALPVLFTADSDSFFAQRDDVSLTENMTAQGLISTRTERIRIEPLGPGALTLPPIDVYWWNTLAERADHASLPPIQLEVAPPALPASLTDSATDLAPAQPDTTKPLWPWMLATTLLTVLLATTSTGWAYSWVQLHRLRRLSQAEGVAEEQRRAQKLLLSHQRAERNTYQALAIACQQNDAEAARLRLVEWGQNFWPEHSLDSLEALCEAARSQTLDFLVLDLDHHLHQDPYAWEGDLLLEAIEKLRSRRSHSTAPEHTETDAVAFRVAS</sequence>
<feature type="signal peptide" evidence="1">
    <location>
        <begin position="1"/>
        <end position="18"/>
    </location>
</feature>
<comment type="caution">
    <text evidence="3">The sequence shown here is derived from an EMBL/GenBank/DDBJ whole genome shotgun (WGS) entry which is preliminary data.</text>
</comment>
<evidence type="ECO:0000256" key="1">
    <source>
        <dbReference type="SAM" id="SignalP"/>
    </source>
</evidence>
<name>A0ABS6M7K9_9GAMM</name>
<dbReference type="InterPro" id="IPR057699">
    <property type="entry name" value="DUF7939"/>
</dbReference>
<organism evidence="3 4">
    <name type="scientific">Marinobacterium weihaiense</name>
    <dbReference type="NCBI Taxonomy" id="2851016"/>
    <lineage>
        <taxon>Bacteria</taxon>
        <taxon>Pseudomonadati</taxon>
        <taxon>Pseudomonadota</taxon>
        <taxon>Gammaproteobacteria</taxon>
        <taxon>Oceanospirillales</taxon>
        <taxon>Oceanospirillaceae</taxon>
        <taxon>Marinobacterium</taxon>
    </lineage>
</organism>
<dbReference type="PANTHER" id="PTHR40940">
    <property type="entry name" value="PROTEIN BATD-RELATED"/>
    <property type="match status" value="1"/>
</dbReference>
<evidence type="ECO:0000313" key="4">
    <source>
        <dbReference type="Proteomes" id="UP000755551"/>
    </source>
</evidence>
<dbReference type="Pfam" id="PF13584">
    <property type="entry name" value="BatD"/>
    <property type="match status" value="1"/>
</dbReference>